<reference evidence="3 4" key="1">
    <citation type="submission" date="2014-06" db="EMBL/GenBank/DDBJ databases">
        <authorList>
            <person name="Swart Estienne"/>
        </authorList>
    </citation>
    <scope>NUCLEOTIDE SEQUENCE [LARGE SCALE GENOMIC DNA]</scope>
    <source>
        <strain evidence="3 4">130c</strain>
    </source>
</reference>
<gene>
    <name evidence="3" type="primary">Contig16300.g17361</name>
    <name evidence="3" type="ORF">STYLEM_12024</name>
</gene>
<feature type="compositionally biased region" description="Basic and acidic residues" evidence="2">
    <location>
        <begin position="24"/>
        <end position="35"/>
    </location>
</feature>
<evidence type="ECO:0000313" key="3">
    <source>
        <dbReference type="EMBL" id="CDW82986.1"/>
    </source>
</evidence>
<feature type="compositionally biased region" description="Basic and acidic residues" evidence="2">
    <location>
        <begin position="339"/>
        <end position="350"/>
    </location>
</feature>
<keyword evidence="4" id="KW-1185">Reference proteome</keyword>
<organism evidence="3 4">
    <name type="scientific">Stylonychia lemnae</name>
    <name type="common">Ciliate</name>
    <dbReference type="NCBI Taxonomy" id="5949"/>
    <lineage>
        <taxon>Eukaryota</taxon>
        <taxon>Sar</taxon>
        <taxon>Alveolata</taxon>
        <taxon>Ciliophora</taxon>
        <taxon>Intramacronucleata</taxon>
        <taxon>Spirotrichea</taxon>
        <taxon>Stichotrichia</taxon>
        <taxon>Sporadotrichida</taxon>
        <taxon>Oxytrichidae</taxon>
        <taxon>Stylonychinae</taxon>
        <taxon>Stylonychia</taxon>
    </lineage>
</organism>
<evidence type="ECO:0000313" key="4">
    <source>
        <dbReference type="Proteomes" id="UP000039865"/>
    </source>
</evidence>
<feature type="region of interest" description="Disordered" evidence="2">
    <location>
        <begin position="15"/>
        <end position="36"/>
    </location>
</feature>
<dbReference type="Proteomes" id="UP000039865">
    <property type="component" value="Unassembled WGS sequence"/>
</dbReference>
<accession>A0A078AM70</accession>
<name>A0A078AM70_STYLE</name>
<dbReference type="AlphaFoldDB" id="A0A078AM70"/>
<dbReference type="OrthoDB" id="10681752at2759"/>
<feature type="region of interest" description="Disordered" evidence="2">
    <location>
        <begin position="329"/>
        <end position="365"/>
    </location>
</feature>
<evidence type="ECO:0000256" key="2">
    <source>
        <dbReference type="SAM" id="MobiDB-lite"/>
    </source>
</evidence>
<dbReference type="EMBL" id="CCKQ01011423">
    <property type="protein sequence ID" value="CDW82986.1"/>
    <property type="molecule type" value="Genomic_DNA"/>
</dbReference>
<protein>
    <submittedName>
        <fullName evidence="3">Uncharacterized protein</fullName>
    </submittedName>
</protein>
<dbReference type="InParanoid" id="A0A078AM70"/>
<sequence>MSVYQDSFNKYTYQSPMKSTTSKLPEDREYSDTRYQESPGTKLLKYVKSEYFGQKTEPVKEFVVKMLEENEKLSKENYDLHKSNTQFEEFLRNNEMETLNKDNFVGYRGQEISQYDCRMLQMESEEVRAARIEKMLDRDTQDLVEYVKWITNDLGLLRDRVRIAEKIINDLRKSGEESVESLLNNLYTQKKRQEEVEQEADNLRDVINTKEYEISIKEEEVNKLKRLIELETSEKETEIKRIRHDIDEQQKVLDNQRKIIQELQILNDFTQQDMIKVSKDLQKRNQEKTDLQLRYYDQDQETTNLKFKQNTLEEQLHSMKSQYLNTQGINPQSMLNKNASEKQSPRSGKKEHGRSRSQLAVFYVQ</sequence>
<feature type="compositionally biased region" description="Polar residues" evidence="2">
    <location>
        <begin position="329"/>
        <end position="338"/>
    </location>
</feature>
<keyword evidence="1" id="KW-0175">Coiled coil</keyword>
<evidence type="ECO:0000256" key="1">
    <source>
        <dbReference type="SAM" id="Coils"/>
    </source>
</evidence>
<proteinExistence type="predicted"/>
<feature type="coiled-coil region" evidence="1">
    <location>
        <begin position="179"/>
        <end position="266"/>
    </location>
</feature>